<proteinExistence type="predicted"/>
<evidence type="ECO:0000256" key="5">
    <source>
        <dbReference type="ARBA" id="ARBA00022833"/>
    </source>
</evidence>
<comment type="caution">
    <text evidence="11">The sequence shown here is derived from an EMBL/GenBank/DDBJ whole genome shotgun (WGS) entry which is preliminary data.</text>
</comment>
<keyword evidence="2" id="KW-0479">Metal-binding</keyword>
<protein>
    <recommendedName>
        <fullName evidence="10">C2H2-type domain-containing protein</fullName>
    </recommendedName>
</protein>
<dbReference type="PANTHER" id="PTHR47772">
    <property type="entry name" value="ZINC FINGER PROTEIN 200"/>
    <property type="match status" value="1"/>
</dbReference>
<feature type="domain" description="C2H2-type" evidence="10">
    <location>
        <begin position="175"/>
        <end position="197"/>
    </location>
</feature>
<evidence type="ECO:0000256" key="4">
    <source>
        <dbReference type="ARBA" id="ARBA00022771"/>
    </source>
</evidence>
<evidence type="ECO:0000256" key="6">
    <source>
        <dbReference type="ARBA" id="ARBA00023015"/>
    </source>
</evidence>
<accession>A0ABQ9GK14</accession>
<keyword evidence="8" id="KW-0539">Nucleus</keyword>
<feature type="domain" description="C2H2-type" evidence="10">
    <location>
        <begin position="147"/>
        <end position="174"/>
    </location>
</feature>
<name>A0ABQ9GK14_9NEOP</name>
<gene>
    <name evidence="11" type="ORF">PR048_025974</name>
</gene>
<dbReference type="Pfam" id="PF00096">
    <property type="entry name" value="zf-C2H2"/>
    <property type="match status" value="1"/>
</dbReference>
<dbReference type="EMBL" id="JARBHB010000011">
    <property type="protein sequence ID" value="KAJ8872370.1"/>
    <property type="molecule type" value="Genomic_DNA"/>
</dbReference>
<comment type="subcellular location">
    <subcellularLocation>
        <location evidence="1">Nucleus</location>
    </subcellularLocation>
</comment>
<organism evidence="11 12">
    <name type="scientific">Dryococelus australis</name>
    <dbReference type="NCBI Taxonomy" id="614101"/>
    <lineage>
        <taxon>Eukaryota</taxon>
        <taxon>Metazoa</taxon>
        <taxon>Ecdysozoa</taxon>
        <taxon>Arthropoda</taxon>
        <taxon>Hexapoda</taxon>
        <taxon>Insecta</taxon>
        <taxon>Pterygota</taxon>
        <taxon>Neoptera</taxon>
        <taxon>Polyneoptera</taxon>
        <taxon>Phasmatodea</taxon>
        <taxon>Verophasmatodea</taxon>
        <taxon>Anareolatae</taxon>
        <taxon>Phasmatidae</taxon>
        <taxon>Eurycanthinae</taxon>
        <taxon>Dryococelus</taxon>
    </lineage>
</organism>
<dbReference type="InterPro" id="IPR036236">
    <property type="entry name" value="Znf_C2H2_sf"/>
</dbReference>
<dbReference type="SUPFAM" id="SSF57667">
    <property type="entry name" value="beta-beta-alpha zinc fingers"/>
    <property type="match status" value="2"/>
</dbReference>
<dbReference type="PANTHER" id="PTHR47772:SF13">
    <property type="entry name" value="GASTRULA ZINC FINGER PROTEIN XLCGF49.1-LIKE-RELATED"/>
    <property type="match status" value="1"/>
</dbReference>
<evidence type="ECO:0000256" key="2">
    <source>
        <dbReference type="ARBA" id="ARBA00022723"/>
    </source>
</evidence>
<reference evidence="11 12" key="1">
    <citation type="submission" date="2023-02" db="EMBL/GenBank/DDBJ databases">
        <title>LHISI_Scaffold_Assembly.</title>
        <authorList>
            <person name="Stuart O.P."/>
            <person name="Cleave R."/>
            <person name="Magrath M.J.L."/>
            <person name="Mikheyev A.S."/>
        </authorList>
    </citation>
    <scope>NUCLEOTIDE SEQUENCE [LARGE SCALE GENOMIC DNA]</scope>
    <source>
        <strain evidence="11">Daus_M_001</strain>
        <tissue evidence="11">Leg muscle</tissue>
    </source>
</reference>
<evidence type="ECO:0000313" key="11">
    <source>
        <dbReference type="EMBL" id="KAJ8872370.1"/>
    </source>
</evidence>
<evidence type="ECO:0000259" key="10">
    <source>
        <dbReference type="PROSITE" id="PS50157"/>
    </source>
</evidence>
<evidence type="ECO:0000313" key="12">
    <source>
        <dbReference type="Proteomes" id="UP001159363"/>
    </source>
</evidence>
<dbReference type="Proteomes" id="UP001159363">
    <property type="component" value="Chromosome 10"/>
</dbReference>
<keyword evidence="7" id="KW-0804">Transcription</keyword>
<keyword evidence="4 9" id="KW-0863">Zinc-finger</keyword>
<keyword evidence="3" id="KW-0677">Repeat</keyword>
<sequence>MLEIQGDTTCRSTGKETPLKKQLSSESVNIPQTLDIQHNYIRFQVCLICESIFTSPEEFASHQLNCNFISVSAEPVVTVTPYSKCQSLFPCSCSNKVLTSGLKRDHHLFILTEEPVSKLMLCDKTFQNMELKEHFKHSKVHTGERPYTCDYCDKSFTWKASLSYHVSVHTKECPFVCQMCGKSFRNKQILNSHKETHIEKLLRGCEFCGQLFAQKSTPAAHVKLHLGERPFICE</sequence>
<dbReference type="Pfam" id="PF13894">
    <property type="entry name" value="zf-C2H2_4"/>
    <property type="match status" value="1"/>
</dbReference>
<keyword evidence="12" id="KW-1185">Reference proteome</keyword>
<dbReference type="Gene3D" id="3.30.160.60">
    <property type="entry name" value="Classic Zinc Finger"/>
    <property type="match status" value="3"/>
</dbReference>
<dbReference type="InterPro" id="IPR050636">
    <property type="entry name" value="C2H2-ZF_domain-containing"/>
</dbReference>
<dbReference type="InterPro" id="IPR013087">
    <property type="entry name" value="Znf_C2H2_type"/>
</dbReference>
<evidence type="ECO:0000256" key="3">
    <source>
        <dbReference type="ARBA" id="ARBA00022737"/>
    </source>
</evidence>
<dbReference type="PROSITE" id="PS00028">
    <property type="entry name" value="ZINC_FINGER_C2H2_1"/>
    <property type="match status" value="3"/>
</dbReference>
<dbReference type="SMART" id="SM00355">
    <property type="entry name" value="ZnF_C2H2"/>
    <property type="match status" value="4"/>
</dbReference>
<feature type="domain" description="C2H2-type" evidence="10">
    <location>
        <begin position="203"/>
        <end position="230"/>
    </location>
</feature>
<dbReference type="PROSITE" id="PS50157">
    <property type="entry name" value="ZINC_FINGER_C2H2_2"/>
    <property type="match status" value="3"/>
</dbReference>
<keyword evidence="6" id="KW-0805">Transcription regulation</keyword>
<evidence type="ECO:0000256" key="9">
    <source>
        <dbReference type="PROSITE-ProRule" id="PRU00042"/>
    </source>
</evidence>
<keyword evidence="5" id="KW-0862">Zinc</keyword>
<evidence type="ECO:0000256" key="8">
    <source>
        <dbReference type="ARBA" id="ARBA00023242"/>
    </source>
</evidence>
<evidence type="ECO:0000256" key="1">
    <source>
        <dbReference type="ARBA" id="ARBA00004123"/>
    </source>
</evidence>
<evidence type="ECO:0000256" key="7">
    <source>
        <dbReference type="ARBA" id="ARBA00023163"/>
    </source>
</evidence>